<keyword evidence="2" id="KW-1185">Reference proteome</keyword>
<organism evidence="1 2">
    <name type="scientific">Halocaridina rubra</name>
    <name type="common">Hawaiian red shrimp</name>
    <dbReference type="NCBI Taxonomy" id="373956"/>
    <lineage>
        <taxon>Eukaryota</taxon>
        <taxon>Metazoa</taxon>
        <taxon>Ecdysozoa</taxon>
        <taxon>Arthropoda</taxon>
        <taxon>Crustacea</taxon>
        <taxon>Multicrustacea</taxon>
        <taxon>Malacostraca</taxon>
        <taxon>Eumalacostraca</taxon>
        <taxon>Eucarida</taxon>
        <taxon>Decapoda</taxon>
        <taxon>Pleocyemata</taxon>
        <taxon>Caridea</taxon>
        <taxon>Atyoidea</taxon>
        <taxon>Atyidae</taxon>
        <taxon>Halocaridina</taxon>
    </lineage>
</organism>
<accession>A0AAN9AAN4</accession>
<dbReference type="Proteomes" id="UP001381693">
    <property type="component" value="Unassembled WGS sequence"/>
</dbReference>
<evidence type="ECO:0000313" key="1">
    <source>
        <dbReference type="EMBL" id="KAK7080739.1"/>
    </source>
</evidence>
<proteinExistence type="predicted"/>
<dbReference type="PANTHER" id="PTHR14690">
    <property type="entry name" value="IQ MOTIF CONTAINING WITH AAA DOMAIN 1"/>
    <property type="match status" value="1"/>
</dbReference>
<dbReference type="AlphaFoldDB" id="A0AAN9AAN4"/>
<protein>
    <submittedName>
        <fullName evidence="1">Dynein regulatory complex protein 11</fullName>
        <ecNumber evidence="1">2.3.1.85</ecNumber>
    </submittedName>
</protein>
<sequence length="165" mass="19262">MRKVYVRYLSIARRLDTCYDLILHPQKRLLLRRLLDNTLGRVVELKHEMVSQDCSDIQHCDDIMNELALAPEDMVVPIPAYIRRDRIHLITERNILIDDCLRRAGLEAISEDELSPLSVPEAILLLQKHERAKQGRAKADHRRELLAKQFMGAGTEKYLQMYDCQ</sequence>
<gene>
    <name evidence="1" type="primary">IQCA1_1</name>
    <name evidence="1" type="ORF">SK128_024579</name>
</gene>
<keyword evidence="1" id="KW-0808">Transferase</keyword>
<evidence type="ECO:0000313" key="2">
    <source>
        <dbReference type="Proteomes" id="UP001381693"/>
    </source>
</evidence>
<comment type="caution">
    <text evidence="1">The sequence shown here is derived from an EMBL/GenBank/DDBJ whole genome shotgun (WGS) entry which is preliminary data.</text>
</comment>
<dbReference type="EMBL" id="JAXCGZ010005808">
    <property type="protein sequence ID" value="KAK7080739.1"/>
    <property type="molecule type" value="Genomic_DNA"/>
</dbReference>
<dbReference type="InterPro" id="IPR052267">
    <property type="entry name" value="N-DRC_Component"/>
</dbReference>
<dbReference type="GO" id="GO:0004312">
    <property type="term" value="F:fatty acid synthase activity"/>
    <property type="evidence" value="ECO:0007669"/>
    <property type="project" value="UniProtKB-EC"/>
</dbReference>
<name>A0AAN9AAN4_HALRR</name>
<dbReference type="EC" id="2.3.1.85" evidence="1"/>
<reference evidence="1 2" key="1">
    <citation type="submission" date="2023-11" db="EMBL/GenBank/DDBJ databases">
        <title>Halocaridina rubra genome assembly.</title>
        <authorList>
            <person name="Smith C."/>
        </authorList>
    </citation>
    <scope>NUCLEOTIDE SEQUENCE [LARGE SCALE GENOMIC DNA]</scope>
    <source>
        <strain evidence="1">EP-1</strain>
        <tissue evidence="1">Whole</tissue>
    </source>
</reference>
<dbReference type="PANTHER" id="PTHR14690:SF0">
    <property type="entry name" value="IQ MOTIF CONTAINING WITH AAA DOMAIN 1"/>
    <property type="match status" value="1"/>
</dbReference>
<keyword evidence="1" id="KW-0012">Acyltransferase</keyword>